<dbReference type="EMBL" id="REGN01003416">
    <property type="protein sequence ID" value="RNA22645.1"/>
    <property type="molecule type" value="Genomic_DNA"/>
</dbReference>
<protein>
    <submittedName>
        <fullName evidence="1">Uncharacterized protein</fullName>
    </submittedName>
</protein>
<evidence type="ECO:0000313" key="1">
    <source>
        <dbReference type="EMBL" id="RNA22645.1"/>
    </source>
</evidence>
<evidence type="ECO:0000313" key="2">
    <source>
        <dbReference type="Proteomes" id="UP000276133"/>
    </source>
</evidence>
<sequence length="215" mass="25557">MSSLDLENEFNKFVSQFENYQDFENLVNIMDKFVAGFKLSPDLANFHKAVISNDLSRTSSEPDNPINFFHSIKLKYKTNSSEDGMKSVSEMSNFDHDDEKDFKSEEMDLTETKPKNERFNMKKAVHYLTKDNKIIEEIKDDFKNDDDFVDYAKNSLVRYFPDQKFSFIKRYNSMINKKYYFECQKRKNRCRVKAIFIRQDGISIFLICNSKHNHS</sequence>
<dbReference type="OrthoDB" id="10218215at2759"/>
<reference evidence="1 2" key="1">
    <citation type="journal article" date="2018" name="Sci. Rep.">
        <title>Genomic signatures of local adaptation to the degree of environmental predictability in rotifers.</title>
        <authorList>
            <person name="Franch-Gras L."/>
            <person name="Hahn C."/>
            <person name="Garcia-Roger E.M."/>
            <person name="Carmona M.J."/>
            <person name="Serra M."/>
            <person name="Gomez A."/>
        </authorList>
    </citation>
    <scope>NUCLEOTIDE SEQUENCE [LARGE SCALE GENOMIC DNA]</scope>
    <source>
        <strain evidence="1">HYR1</strain>
    </source>
</reference>
<dbReference type="AlphaFoldDB" id="A0A3M7RH93"/>
<name>A0A3M7RH93_BRAPC</name>
<accession>A0A3M7RH93</accession>
<organism evidence="1 2">
    <name type="scientific">Brachionus plicatilis</name>
    <name type="common">Marine rotifer</name>
    <name type="synonym">Brachionus muelleri</name>
    <dbReference type="NCBI Taxonomy" id="10195"/>
    <lineage>
        <taxon>Eukaryota</taxon>
        <taxon>Metazoa</taxon>
        <taxon>Spiralia</taxon>
        <taxon>Gnathifera</taxon>
        <taxon>Rotifera</taxon>
        <taxon>Eurotatoria</taxon>
        <taxon>Monogononta</taxon>
        <taxon>Pseudotrocha</taxon>
        <taxon>Ploima</taxon>
        <taxon>Brachionidae</taxon>
        <taxon>Brachionus</taxon>
    </lineage>
</organism>
<proteinExistence type="predicted"/>
<comment type="caution">
    <text evidence="1">The sequence shown here is derived from an EMBL/GenBank/DDBJ whole genome shotgun (WGS) entry which is preliminary data.</text>
</comment>
<keyword evidence="2" id="KW-1185">Reference proteome</keyword>
<dbReference type="Proteomes" id="UP000276133">
    <property type="component" value="Unassembled WGS sequence"/>
</dbReference>
<gene>
    <name evidence="1" type="ORF">BpHYR1_025081</name>
</gene>